<sequence length="331" mass="37111">MRELIDKSIFDLFDGLFLNIRDLADSFIADAQALAAIFMLLYFAMEAYKMMVGDEPLRYMALFRPFALALVIVFWGGFVDAVNFPLTVVNDSSRAMYEGQIDQVQDLHTQRVALVDSVAKKLSDSSAEFEQVQAETQESDWMETMGIDLEPMFNKMKGYYLMLMAKMHFTMMRVVEYIVILLFQVCTYIIFFLQIIFAGILVILGPFSFAMSVLPGFQDAYLTWIGRYISVGLYSAIGYIVMSISFVLIKYGLMREIEILKAVMDNEDMFIAYVSYPSGNISFYIVSLIVGGLAMLTIPAISTWIINTSGIGSALGSVAGGAGKAIRKMSR</sequence>
<keyword evidence="1" id="KW-1133">Transmembrane helix</keyword>
<name>A0A1I7KPA1_9BACT</name>
<feature type="transmembrane region" description="Helical" evidence="1">
    <location>
        <begin position="270"/>
        <end position="298"/>
    </location>
</feature>
<feature type="domain" description="Conjugative transposon TraJ C-terminal" evidence="2">
    <location>
        <begin position="11"/>
        <end position="320"/>
    </location>
</feature>
<feature type="transmembrane region" description="Helical" evidence="1">
    <location>
        <begin position="224"/>
        <end position="249"/>
    </location>
</feature>
<gene>
    <name evidence="3" type="ORF">SAMN04487941_3937</name>
</gene>
<dbReference type="Pfam" id="PF07863">
    <property type="entry name" value="CtnDOT_TraJ"/>
    <property type="match status" value="1"/>
</dbReference>
<feature type="transmembrane region" description="Helical" evidence="1">
    <location>
        <begin position="304"/>
        <end position="326"/>
    </location>
</feature>
<reference evidence="4" key="1">
    <citation type="submission" date="2016-10" db="EMBL/GenBank/DDBJ databases">
        <authorList>
            <person name="Varghese N."/>
        </authorList>
    </citation>
    <scope>NUCLEOTIDE SEQUENCE [LARGE SCALE GENOMIC DNA]</scope>
    <source>
        <strain evidence="4">DSM 18820</strain>
    </source>
</reference>
<dbReference type="OrthoDB" id="1222125at2"/>
<dbReference type="AlphaFoldDB" id="A0A1I7KPA1"/>
<evidence type="ECO:0000259" key="2">
    <source>
        <dbReference type="Pfam" id="PF07863"/>
    </source>
</evidence>
<dbReference type="RefSeq" id="WP_068840338.1">
    <property type="nucleotide sequence ID" value="NZ_BMXC01000008.1"/>
</dbReference>
<dbReference type="InterPro" id="IPR012424">
    <property type="entry name" value="Conjugative_transposon_TraJ_C"/>
</dbReference>
<proteinExistence type="predicted"/>
<feature type="transmembrane region" description="Helical" evidence="1">
    <location>
        <begin position="174"/>
        <end position="204"/>
    </location>
</feature>
<keyword evidence="4" id="KW-1185">Reference proteome</keyword>
<feature type="transmembrane region" description="Helical" evidence="1">
    <location>
        <begin position="65"/>
        <end position="86"/>
    </location>
</feature>
<organism evidence="3 4">
    <name type="scientific">Pontibacter akesuensis</name>
    <dbReference type="NCBI Taxonomy" id="388950"/>
    <lineage>
        <taxon>Bacteria</taxon>
        <taxon>Pseudomonadati</taxon>
        <taxon>Bacteroidota</taxon>
        <taxon>Cytophagia</taxon>
        <taxon>Cytophagales</taxon>
        <taxon>Hymenobacteraceae</taxon>
        <taxon>Pontibacter</taxon>
    </lineage>
</organism>
<dbReference type="STRING" id="388950.GCA_001611675_04121"/>
<evidence type="ECO:0000256" key="1">
    <source>
        <dbReference type="SAM" id="Phobius"/>
    </source>
</evidence>
<dbReference type="Proteomes" id="UP000182491">
    <property type="component" value="Unassembled WGS sequence"/>
</dbReference>
<accession>A0A1I7KPA1</accession>
<keyword evidence="1" id="KW-0812">Transmembrane</keyword>
<keyword evidence="1" id="KW-0472">Membrane</keyword>
<dbReference type="EMBL" id="FPCA01000007">
    <property type="protein sequence ID" value="SFU99255.1"/>
    <property type="molecule type" value="Genomic_DNA"/>
</dbReference>
<evidence type="ECO:0000313" key="3">
    <source>
        <dbReference type="EMBL" id="SFU99255.1"/>
    </source>
</evidence>
<evidence type="ECO:0000313" key="4">
    <source>
        <dbReference type="Proteomes" id="UP000182491"/>
    </source>
</evidence>
<feature type="transmembrane region" description="Helical" evidence="1">
    <location>
        <begin position="27"/>
        <end position="45"/>
    </location>
</feature>
<protein>
    <recommendedName>
        <fullName evidence="2">Conjugative transposon TraJ C-terminal domain-containing protein</fullName>
    </recommendedName>
</protein>